<keyword evidence="2" id="KW-1185">Reference proteome</keyword>
<sequence length="113" mass="13008">MHTGTTVNIGSSLPFITRASCSSCKWLRTSFGSFSLRFKTARSSYDARCSTYFPEEMMSEYDATKYGEGKGVGAKKKERKRSVYISPFIYLYRSLMIGFYRCIDMEYCISRDV</sequence>
<organism evidence="1 2">
    <name type="scientific">Trichonephila inaurata madagascariensis</name>
    <dbReference type="NCBI Taxonomy" id="2747483"/>
    <lineage>
        <taxon>Eukaryota</taxon>
        <taxon>Metazoa</taxon>
        <taxon>Ecdysozoa</taxon>
        <taxon>Arthropoda</taxon>
        <taxon>Chelicerata</taxon>
        <taxon>Arachnida</taxon>
        <taxon>Araneae</taxon>
        <taxon>Araneomorphae</taxon>
        <taxon>Entelegynae</taxon>
        <taxon>Araneoidea</taxon>
        <taxon>Nephilidae</taxon>
        <taxon>Trichonephila</taxon>
        <taxon>Trichonephila inaurata</taxon>
    </lineage>
</organism>
<accession>A0A8X6YAD9</accession>
<gene>
    <name evidence="1" type="ORF">TNIN_221781</name>
</gene>
<name>A0A8X6YAD9_9ARAC</name>
<protein>
    <submittedName>
        <fullName evidence="1">Uncharacterized protein</fullName>
    </submittedName>
</protein>
<dbReference type="EMBL" id="BMAV01017466">
    <property type="protein sequence ID" value="GFY69131.1"/>
    <property type="molecule type" value="Genomic_DNA"/>
</dbReference>
<reference evidence="1" key="1">
    <citation type="submission" date="2020-08" db="EMBL/GenBank/DDBJ databases">
        <title>Multicomponent nature underlies the extraordinary mechanical properties of spider dragline silk.</title>
        <authorList>
            <person name="Kono N."/>
            <person name="Nakamura H."/>
            <person name="Mori M."/>
            <person name="Yoshida Y."/>
            <person name="Ohtoshi R."/>
            <person name="Malay A.D."/>
            <person name="Moran D.A.P."/>
            <person name="Tomita M."/>
            <person name="Numata K."/>
            <person name="Arakawa K."/>
        </authorList>
    </citation>
    <scope>NUCLEOTIDE SEQUENCE</scope>
</reference>
<evidence type="ECO:0000313" key="2">
    <source>
        <dbReference type="Proteomes" id="UP000886998"/>
    </source>
</evidence>
<evidence type="ECO:0000313" key="1">
    <source>
        <dbReference type="EMBL" id="GFY69131.1"/>
    </source>
</evidence>
<dbReference type="Proteomes" id="UP000886998">
    <property type="component" value="Unassembled WGS sequence"/>
</dbReference>
<proteinExistence type="predicted"/>
<comment type="caution">
    <text evidence="1">The sequence shown here is derived from an EMBL/GenBank/DDBJ whole genome shotgun (WGS) entry which is preliminary data.</text>
</comment>
<dbReference type="AlphaFoldDB" id="A0A8X6YAD9"/>